<protein>
    <submittedName>
        <fullName evidence="4">PaaI_thioesterase family protein</fullName>
    </submittedName>
</protein>
<comment type="similarity">
    <text evidence="1">Belongs to the thioesterase PaaI family.</text>
</comment>
<dbReference type="EMBL" id="JBBJBU010000001">
    <property type="protein sequence ID" value="KAK7207288.1"/>
    <property type="molecule type" value="Genomic_DNA"/>
</dbReference>
<keyword evidence="2" id="KW-0378">Hydrolase</keyword>
<dbReference type="RefSeq" id="XP_064770321.1">
    <property type="nucleotide sequence ID" value="XM_064911389.1"/>
</dbReference>
<dbReference type="GeneID" id="90036901"/>
<dbReference type="CDD" id="cd03443">
    <property type="entry name" value="PaaI_thioesterase"/>
    <property type="match status" value="1"/>
</dbReference>
<dbReference type="Pfam" id="PF03061">
    <property type="entry name" value="4HBT"/>
    <property type="match status" value="1"/>
</dbReference>
<proteinExistence type="inferred from homology"/>
<dbReference type="InterPro" id="IPR039298">
    <property type="entry name" value="ACOT13"/>
</dbReference>
<evidence type="ECO:0000313" key="4">
    <source>
        <dbReference type="EMBL" id="KAK7207288.1"/>
    </source>
</evidence>
<comment type="caution">
    <text evidence="4">The sequence shown here is derived from an EMBL/GenBank/DDBJ whole genome shotgun (WGS) entry which is preliminary data.</text>
</comment>
<evidence type="ECO:0000259" key="3">
    <source>
        <dbReference type="Pfam" id="PF03061"/>
    </source>
</evidence>
<evidence type="ECO:0000256" key="2">
    <source>
        <dbReference type="ARBA" id="ARBA00022801"/>
    </source>
</evidence>
<dbReference type="SUPFAM" id="SSF54637">
    <property type="entry name" value="Thioesterase/thiol ester dehydrase-isomerase"/>
    <property type="match status" value="1"/>
</dbReference>
<dbReference type="InterPro" id="IPR006683">
    <property type="entry name" value="Thioestr_dom"/>
</dbReference>
<dbReference type="InterPro" id="IPR029069">
    <property type="entry name" value="HotDog_dom_sf"/>
</dbReference>
<dbReference type="Proteomes" id="UP001498771">
    <property type="component" value="Unassembled WGS sequence"/>
</dbReference>
<keyword evidence="5" id="KW-1185">Reference proteome</keyword>
<gene>
    <name evidence="4" type="ORF">BZA70DRAFT_270921</name>
</gene>
<name>A0ABR1FE18_9ASCO</name>
<dbReference type="PANTHER" id="PTHR21660">
    <property type="entry name" value="THIOESTERASE SUPERFAMILY MEMBER-RELATED"/>
    <property type="match status" value="1"/>
</dbReference>
<feature type="domain" description="Thioesterase" evidence="3">
    <location>
        <begin position="52"/>
        <end position="126"/>
    </location>
</feature>
<dbReference type="PANTHER" id="PTHR21660:SF1">
    <property type="entry name" value="ACYL-COENZYME A THIOESTERASE 13"/>
    <property type="match status" value="1"/>
</dbReference>
<evidence type="ECO:0000256" key="1">
    <source>
        <dbReference type="ARBA" id="ARBA00008324"/>
    </source>
</evidence>
<accession>A0ABR1FE18</accession>
<dbReference type="Gene3D" id="3.10.129.10">
    <property type="entry name" value="Hotdog Thioesterase"/>
    <property type="match status" value="1"/>
</dbReference>
<sequence length="168" mass="18188">MSLAFVGRVWSSFLQTSGLEPTLIPKLLLKDAKPGHVSLELTVEQSHTNRLKILHGGTVAALVDLSGSLAVASRGMYSTGVTTDLNVTYISSGGKVGDKIFIESYCHKLGRNLAFTTVEFFKPAGKSPAFLPRTPESLELFARGTHTKYIAQAMKDPQNALDQLNKPL</sequence>
<reference evidence="4 5" key="1">
    <citation type="submission" date="2024-03" db="EMBL/GenBank/DDBJ databases">
        <title>Genome-scale model development and genomic sequencing of the oleaginous clade Lipomyces.</title>
        <authorList>
            <consortium name="Lawrence Berkeley National Laboratory"/>
            <person name="Czajka J.J."/>
            <person name="Han Y."/>
            <person name="Kim J."/>
            <person name="Mondo S.J."/>
            <person name="Hofstad B.A."/>
            <person name="Robles A."/>
            <person name="Haridas S."/>
            <person name="Riley R."/>
            <person name="LaButti K."/>
            <person name="Pangilinan J."/>
            <person name="Andreopoulos W."/>
            <person name="Lipzen A."/>
            <person name="Yan J."/>
            <person name="Wang M."/>
            <person name="Ng V."/>
            <person name="Grigoriev I.V."/>
            <person name="Spatafora J.W."/>
            <person name="Magnuson J.K."/>
            <person name="Baker S.E."/>
            <person name="Pomraning K.R."/>
        </authorList>
    </citation>
    <scope>NUCLEOTIDE SEQUENCE [LARGE SCALE GENOMIC DNA]</scope>
    <source>
        <strain evidence="4 5">Phaff 52-87</strain>
    </source>
</reference>
<organism evidence="4 5">
    <name type="scientific">Myxozyma melibiosi</name>
    <dbReference type="NCBI Taxonomy" id="54550"/>
    <lineage>
        <taxon>Eukaryota</taxon>
        <taxon>Fungi</taxon>
        <taxon>Dikarya</taxon>
        <taxon>Ascomycota</taxon>
        <taxon>Saccharomycotina</taxon>
        <taxon>Lipomycetes</taxon>
        <taxon>Lipomycetales</taxon>
        <taxon>Lipomycetaceae</taxon>
        <taxon>Myxozyma</taxon>
    </lineage>
</organism>
<evidence type="ECO:0000313" key="5">
    <source>
        <dbReference type="Proteomes" id="UP001498771"/>
    </source>
</evidence>